<proteinExistence type="predicted"/>
<dbReference type="Proteomes" id="UP001501699">
    <property type="component" value="Unassembled WGS sequence"/>
</dbReference>
<organism evidence="1 2">
    <name type="scientific">Bartonella pachyuromydis</name>
    <dbReference type="NCBI Taxonomy" id="931097"/>
    <lineage>
        <taxon>Bacteria</taxon>
        <taxon>Pseudomonadati</taxon>
        <taxon>Pseudomonadota</taxon>
        <taxon>Alphaproteobacteria</taxon>
        <taxon>Hyphomicrobiales</taxon>
        <taxon>Bartonellaceae</taxon>
        <taxon>Bartonella</taxon>
    </lineage>
</organism>
<dbReference type="EMBL" id="BAABJA010000007">
    <property type="protein sequence ID" value="GAA4664555.1"/>
    <property type="molecule type" value="Genomic_DNA"/>
</dbReference>
<accession>A0ABP8VL97</accession>
<sequence>MSMGYIFYGETRFHRGQKVVEAHRREVWKVEAGSRKVEVWSVNNFQPINLRS</sequence>
<name>A0ABP8VL97_9HYPH</name>
<comment type="caution">
    <text evidence="1">The sequence shown here is derived from an EMBL/GenBank/DDBJ whole genome shotgun (WGS) entry which is preliminary data.</text>
</comment>
<evidence type="ECO:0000313" key="1">
    <source>
        <dbReference type="EMBL" id="GAA4664555.1"/>
    </source>
</evidence>
<keyword evidence="2" id="KW-1185">Reference proteome</keyword>
<reference evidence="2" key="1">
    <citation type="journal article" date="2019" name="Int. J. Syst. Evol. Microbiol.">
        <title>The Global Catalogue of Microorganisms (GCM) 10K type strain sequencing project: providing services to taxonomists for standard genome sequencing and annotation.</title>
        <authorList>
            <consortium name="The Broad Institute Genomics Platform"/>
            <consortium name="The Broad Institute Genome Sequencing Center for Infectious Disease"/>
            <person name="Wu L."/>
            <person name="Ma J."/>
        </authorList>
    </citation>
    <scope>NUCLEOTIDE SEQUENCE [LARGE SCALE GENOMIC DNA]</scope>
    <source>
        <strain evidence="2">JCM 17714</strain>
    </source>
</reference>
<gene>
    <name evidence="1" type="ORF">GCM10023262_11620</name>
</gene>
<evidence type="ECO:0000313" key="2">
    <source>
        <dbReference type="Proteomes" id="UP001501699"/>
    </source>
</evidence>
<protein>
    <submittedName>
        <fullName evidence="1">Uncharacterized protein</fullName>
    </submittedName>
</protein>